<dbReference type="InterPro" id="IPR019734">
    <property type="entry name" value="TPR_rpt"/>
</dbReference>
<sequence>MDIRTLLGKAVYALQHGDTHTASSLAAQVLAKLPNEPNSLQILGNVSAQQGLYADALKLYRQGLSANPNHVHLLNFAGLAAKNMDDFEAAQEYFQQAITVDPNYYHAAYNLANLYKSEYHFDEAERLLREVIIAAPQFLTAQTSLADLLEQSHRLAEAESISRRVIATDSNNFLAHLTLANIAVRHKQWAKVKHLLLPLIESGQLSTINFSVAVGLVAQADEKQGEFSTAFARFTQANQALQQIYQHDYQGAESIYAPTQVQSMLRYIEHIEPREEVSGDGQSSLRQPVFLVGFPRSGTTLLDQVLSSHSDICVLEEKENLAFLYQTYDWHSDKLDALFNLTDAQRKDLQQQYWQIIDRQPGVESATIVIDKLPLNLVMLAHIYCVFPHAKVIFALREPRDSVISCFQQRFQMNRAMYEMLTIEGAARYYDLVMRYADTVLSKLPLQVHKIRYEDVVADLDSESKALARFLDIEWQDAMLDYQTTARGRAINTPSAKQVIQPLYTSSQKKYQRYADVIENTNAYAALQRWSDYWGYAR</sequence>
<keyword evidence="1" id="KW-0808">Transferase</keyword>
<evidence type="ECO:0000256" key="1">
    <source>
        <dbReference type="ARBA" id="ARBA00022679"/>
    </source>
</evidence>
<dbReference type="SUPFAM" id="SSF52540">
    <property type="entry name" value="P-loop containing nucleoside triphosphate hydrolases"/>
    <property type="match status" value="1"/>
</dbReference>
<keyword evidence="4" id="KW-1185">Reference proteome</keyword>
<name>A0ABT7SZX2_9ALTE</name>
<evidence type="ECO:0000313" key="3">
    <source>
        <dbReference type="EMBL" id="MDM7861746.1"/>
    </source>
</evidence>
<dbReference type="SUPFAM" id="SSF48452">
    <property type="entry name" value="TPR-like"/>
    <property type="match status" value="1"/>
</dbReference>
<dbReference type="InterPro" id="IPR027417">
    <property type="entry name" value="P-loop_NTPase"/>
</dbReference>
<dbReference type="SMART" id="SM00028">
    <property type="entry name" value="TPR"/>
    <property type="match status" value="5"/>
</dbReference>
<reference evidence="3 4" key="1">
    <citation type="submission" date="2023-06" db="EMBL/GenBank/DDBJ databases">
        <title>Alteromonas sp. ASW11-36 isolated from intertidal sand.</title>
        <authorList>
            <person name="Li Y."/>
        </authorList>
    </citation>
    <scope>NUCLEOTIDE SEQUENCE [LARGE SCALE GENOMIC DNA]</scope>
    <source>
        <strain evidence="3 4">ASW11-36</strain>
    </source>
</reference>
<evidence type="ECO:0000256" key="2">
    <source>
        <dbReference type="PROSITE-ProRule" id="PRU00339"/>
    </source>
</evidence>
<evidence type="ECO:0000313" key="4">
    <source>
        <dbReference type="Proteomes" id="UP001234343"/>
    </source>
</evidence>
<keyword evidence="2" id="KW-0802">TPR repeat</keyword>
<feature type="repeat" description="TPR" evidence="2">
    <location>
        <begin position="71"/>
        <end position="104"/>
    </location>
</feature>
<proteinExistence type="predicted"/>
<gene>
    <name evidence="3" type="ORF">QTP81_14180</name>
</gene>
<feature type="repeat" description="TPR" evidence="2">
    <location>
        <begin position="37"/>
        <end position="70"/>
    </location>
</feature>
<accession>A0ABT7SZX2</accession>
<dbReference type="InterPro" id="IPR011990">
    <property type="entry name" value="TPR-like_helical_dom_sf"/>
</dbReference>
<dbReference type="Gene3D" id="3.40.50.300">
    <property type="entry name" value="P-loop containing nucleotide triphosphate hydrolases"/>
    <property type="match status" value="1"/>
</dbReference>
<dbReference type="PANTHER" id="PTHR12788">
    <property type="entry name" value="PROTEIN-TYROSINE SULFOTRANSFERASE 2"/>
    <property type="match status" value="1"/>
</dbReference>
<dbReference type="RefSeq" id="WP_289366404.1">
    <property type="nucleotide sequence ID" value="NZ_JAUCBP010000012.1"/>
</dbReference>
<dbReference type="PANTHER" id="PTHR12788:SF10">
    <property type="entry name" value="PROTEIN-TYROSINE SULFOTRANSFERASE"/>
    <property type="match status" value="1"/>
</dbReference>
<dbReference type="Pfam" id="PF13469">
    <property type="entry name" value="Sulfotransfer_3"/>
    <property type="match status" value="1"/>
</dbReference>
<dbReference type="Gene3D" id="1.25.40.10">
    <property type="entry name" value="Tetratricopeptide repeat domain"/>
    <property type="match status" value="1"/>
</dbReference>
<dbReference type="Proteomes" id="UP001234343">
    <property type="component" value="Unassembled WGS sequence"/>
</dbReference>
<dbReference type="InterPro" id="IPR026634">
    <property type="entry name" value="TPST-like"/>
</dbReference>
<dbReference type="Pfam" id="PF13432">
    <property type="entry name" value="TPR_16"/>
    <property type="match status" value="1"/>
</dbReference>
<dbReference type="EMBL" id="JAUCBP010000012">
    <property type="protein sequence ID" value="MDM7861746.1"/>
    <property type="molecule type" value="Genomic_DNA"/>
</dbReference>
<protein>
    <submittedName>
        <fullName evidence="3">Sulfotransferase</fullName>
    </submittedName>
</protein>
<dbReference type="PROSITE" id="PS50005">
    <property type="entry name" value="TPR"/>
    <property type="match status" value="2"/>
</dbReference>
<dbReference type="Pfam" id="PF14559">
    <property type="entry name" value="TPR_19"/>
    <property type="match status" value="1"/>
</dbReference>
<organism evidence="3 4">
    <name type="scientific">Alteromonas arenosi</name>
    <dbReference type="NCBI Taxonomy" id="3055817"/>
    <lineage>
        <taxon>Bacteria</taxon>
        <taxon>Pseudomonadati</taxon>
        <taxon>Pseudomonadota</taxon>
        <taxon>Gammaproteobacteria</taxon>
        <taxon>Alteromonadales</taxon>
        <taxon>Alteromonadaceae</taxon>
        <taxon>Alteromonas/Salinimonas group</taxon>
        <taxon>Alteromonas</taxon>
    </lineage>
</organism>
<comment type="caution">
    <text evidence="3">The sequence shown here is derived from an EMBL/GenBank/DDBJ whole genome shotgun (WGS) entry which is preliminary data.</text>
</comment>